<dbReference type="SUPFAM" id="SSF63829">
    <property type="entry name" value="Calcium-dependent phosphotriesterase"/>
    <property type="match status" value="1"/>
</dbReference>
<dbReference type="OrthoDB" id="423498at2759"/>
<proteinExistence type="predicted"/>
<dbReference type="Gene3D" id="2.120.10.30">
    <property type="entry name" value="TolB, C-terminal domain"/>
    <property type="match status" value="1"/>
</dbReference>
<sequence>MSAHLLSLLLPTPPIDYKPISRNVISLTLIGVPLLIATLILKLVHSSAHSDLEAFQLSSNGSDVFHNIVPSSSTFRHVNAIQSLPSPFSGLLTCEHSTNQCFFLPKNAPMPLPLISNSGAALNETHAASLLRPGISSIAPYSCAEGNCSMLVTRHAARDVGVLTLAASSQTLYPTYQVNSLASMWNQTRFNAPNSLAVDARGNIFFSDAYFGLVESIDEFDRKLDKPPGATLPQAVYYMPALDILAFQSGEAESPEPLLLVNDLDRPSGVAVTSDNRLLVSVASPRKPCIVEYAIEYEKTNGRNRLVAKDPVVIYDWTSSLHNWQHSFFSGILGNIVLDERNRLYVGVADGVAVFDVSGRATSEKSPMAWIRAALPPGPTTVSYDSGVLYIAASSKVVSVTVM</sequence>
<organism evidence="1 2">
    <name type="scientific">Gracilariopsis chorda</name>
    <dbReference type="NCBI Taxonomy" id="448386"/>
    <lineage>
        <taxon>Eukaryota</taxon>
        <taxon>Rhodophyta</taxon>
        <taxon>Florideophyceae</taxon>
        <taxon>Rhodymeniophycidae</taxon>
        <taxon>Gracilariales</taxon>
        <taxon>Gracilariaceae</taxon>
        <taxon>Gracilariopsis</taxon>
    </lineage>
</organism>
<keyword evidence="2" id="KW-1185">Reference proteome</keyword>
<dbReference type="PANTHER" id="PTHR47572">
    <property type="entry name" value="LIPOPROTEIN-RELATED"/>
    <property type="match status" value="1"/>
</dbReference>
<comment type="caution">
    <text evidence="1">The sequence shown here is derived from an EMBL/GenBank/DDBJ whole genome shotgun (WGS) entry which is preliminary data.</text>
</comment>
<dbReference type="InterPro" id="IPR051262">
    <property type="entry name" value="SMP-30/CGR1_Lactonase"/>
</dbReference>
<evidence type="ECO:0008006" key="3">
    <source>
        <dbReference type="Google" id="ProtNLM"/>
    </source>
</evidence>
<dbReference type="AlphaFoldDB" id="A0A2V3IY95"/>
<reference evidence="1 2" key="1">
    <citation type="journal article" date="2018" name="Mol. Biol. Evol.">
        <title>Analysis of the draft genome of the red seaweed Gracilariopsis chorda provides insights into genome size evolution in Rhodophyta.</title>
        <authorList>
            <person name="Lee J."/>
            <person name="Yang E.C."/>
            <person name="Graf L."/>
            <person name="Yang J.H."/>
            <person name="Qiu H."/>
            <person name="Zel Zion U."/>
            <person name="Chan C.X."/>
            <person name="Stephens T.G."/>
            <person name="Weber A.P.M."/>
            <person name="Boo G.H."/>
            <person name="Boo S.M."/>
            <person name="Kim K.M."/>
            <person name="Shin Y."/>
            <person name="Jung M."/>
            <person name="Lee S.J."/>
            <person name="Yim H.S."/>
            <person name="Lee J.H."/>
            <person name="Bhattacharya D."/>
            <person name="Yoon H.S."/>
        </authorList>
    </citation>
    <scope>NUCLEOTIDE SEQUENCE [LARGE SCALE GENOMIC DNA]</scope>
    <source>
        <strain evidence="1 2">SKKU-2015</strain>
        <tissue evidence="1">Whole body</tissue>
    </source>
</reference>
<gene>
    <name evidence="1" type="ORF">BWQ96_03064</name>
</gene>
<accession>A0A2V3IY95</accession>
<name>A0A2V3IY95_9FLOR</name>
<dbReference type="Proteomes" id="UP000247409">
    <property type="component" value="Unassembled WGS sequence"/>
</dbReference>
<evidence type="ECO:0000313" key="2">
    <source>
        <dbReference type="Proteomes" id="UP000247409"/>
    </source>
</evidence>
<dbReference type="EMBL" id="NBIV01000028">
    <property type="protein sequence ID" value="PXF47122.1"/>
    <property type="molecule type" value="Genomic_DNA"/>
</dbReference>
<protein>
    <recommendedName>
        <fullName evidence="3">SMP-30/Gluconolactonase/LRE-like region domain-containing protein</fullName>
    </recommendedName>
</protein>
<dbReference type="PANTHER" id="PTHR47572:SF4">
    <property type="entry name" value="LACTONASE DRP35"/>
    <property type="match status" value="1"/>
</dbReference>
<evidence type="ECO:0000313" key="1">
    <source>
        <dbReference type="EMBL" id="PXF47122.1"/>
    </source>
</evidence>
<dbReference type="InterPro" id="IPR011042">
    <property type="entry name" value="6-blade_b-propeller_TolB-like"/>
</dbReference>